<dbReference type="OrthoDB" id="2108802at2759"/>
<dbReference type="PANTHER" id="PTHR35273">
    <property type="entry name" value="ALPHA-1,4 POLYGALACTOSAMINIDASE, PUTATIVE (AFU_ORTHOLOGUE AFUA_3G07890)-RELATED"/>
    <property type="match status" value="1"/>
</dbReference>
<dbReference type="InterPro" id="IPR013785">
    <property type="entry name" value="Aldolase_TIM"/>
</dbReference>
<dbReference type="SUPFAM" id="SSF51445">
    <property type="entry name" value="(Trans)glycosidases"/>
    <property type="match status" value="1"/>
</dbReference>
<name>A0A2R5G4A4_9STRA</name>
<reference evidence="3 4" key="1">
    <citation type="submission" date="2017-12" db="EMBL/GenBank/DDBJ databases">
        <title>Sequencing, de novo assembly and annotation of complete genome of a new Thraustochytrid species, strain FCC1311.</title>
        <authorList>
            <person name="Sedici K."/>
            <person name="Godart F."/>
            <person name="Aiese Cigliano R."/>
            <person name="Sanseverino W."/>
            <person name="Barakat M."/>
            <person name="Ortet P."/>
            <person name="Marechal E."/>
            <person name="Cagnac O."/>
            <person name="Amato A."/>
        </authorList>
    </citation>
    <scope>NUCLEOTIDE SEQUENCE [LARGE SCALE GENOMIC DNA]</scope>
</reference>
<organism evidence="3 4">
    <name type="scientific">Hondaea fermentalgiana</name>
    <dbReference type="NCBI Taxonomy" id="2315210"/>
    <lineage>
        <taxon>Eukaryota</taxon>
        <taxon>Sar</taxon>
        <taxon>Stramenopiles</taxon>
        <taxon>Bigyra</taxon>
        <taxon>Labyrinthulomycetes</taxon>
        <taxon>Thraustochytrida</taxon>
        <taxon>Thraustochytriidae</taxon>
        <taxon>Hondaea</taxon>
    </lineage>
</organism>
<keyword evidence="4" id="KW-1185">Reference proteome</keyword>
<dbReference type="InterPro" id="IPR004352">
    <property type="entry name" value="GH114_TIM-barrel"/>
</dbReference>
<dbReference type="Gene3D" id="3.20.20.70">
    <property type="entry name" value="Aldolase class I"/>
    <property type="match status" value="1"/>
</dbReference>
<feature type="domain" description="Glycoside-hydrolase family GH114 TIM-barrel" evidence="2">
    <location>
        <begin position="17"/>
        <end position="218"/>
    </location>
</feature>
<dbReference type="InterPro" id="IPR017853">
    <property type="entry name" value="GH"/>
</dbReference>
<evidence type="ECO:0000259" key="2">
    <source>
        <dbReference type="Pfam" id="PF03537"/>
    </source>
</evidence>
<evidence type="ECO:0000256" key="1">
    <source>
        <dbReference type="SAM" id="Phobius"/>
    </source>
</evidence>
<dbReference type="Pfam" id="PF03537">
    <property type="entry name" value="Glyco_hydro_114"/>
    <property type="match status" value="1"/>
</dbReference>
<keyword evidence="1" id="KW-0472">Membrane</keyword>
<feature type="transmembrane region" description="Helical" evidence="1">
    <location>
        <begin position="286"/>
        <end position="304"/>
    </location>
</feature>
<dbReference type="InParanoid" id="A0A2R5G4A4"/>
<dbReference type="EMBL" id="BEYU01000011">
    <property type="protein sequence ID" value="GBG25139.1"/>
    <property type="molecule type" value="Genomic_DNA"/>
</dbReference>
<comment type="caution">
    <text evidence="3">The sequence shown here is derived from an EMBL/GenBank/DDBJ whole genome shotgun (WGS) entry which is preliminary data.</text>
</comment>
<gene>
    <name evidence="3" type="ORF">FCC1311_013562</name>
</gene>
<keyword evidence="1" id="KW-0812">Transmembrane</keyword>
<dbReference type="PANTHER" id="PTHR35273:SF2">
    <property type="entry name" value="ALPHA-GALACTOSIDASE"/>
    <property type="match status" value="1"/>
</dbReference>
<dbReference type="Proteomes" id="UP000241890">
    <property type="component" value="Unassembled WGS sequence"/>
</dbReference>
<evidence type="ECO:0000313" key="3">
    <source>
        <dbReference type="EMBL" id="GBG25139.1"/>
    </source>
</evidence>
<sequence length="306" mass="34059">MSGFALEAGASWRNLAWGFQDGSADSAEDPDAILVDIDTEDMDEYKAGSAKIICYFSVGTVETWRDDVIADMDAWMAVTVGNLEDWDEYWIDITSSAARTLLKTRFERAASLGCDAVELDNVDCYTADECWPHIDGLSTAAQAKAAQIEFNKWQATTAHDLSLGIGLKNALTIIDDLVDEYDFAINESCLQYGECDYYFPFLDADKAVLHTEYIWAVDACSSETKMDTSSNTRILSTKYCTGSDGLCTRGNEWKTCFVDMTSNTYANFDPDTVIAPSAASFRLRGPSSDILFLWTFLLGLLFFMRR</sequence>
<accession>A0A2R5G4A4</accession>
<protein>
    <recommendedName>
        <fullName evidence="2">Glycoside-hydrolase family GH114 TIM-barrel domain-containing protein</fullName>
    </recommendedName>
</protein>
<keyword evidence="1" id="KW-1133">Transmembrane helix</keyword>
<dbReference type="AlphaFoldDB" id="A0A2R5G4A4"/>
<proteinExistence type="predicted"/>
<evidence type="ECO:0000313" key="4">
    <source>
        <dbReference type="Proteomes" id="UP000241890"/>
    </source>
</evidence>